<evidence type="ECO:0000256" key="1">
    <source>
        <dbReference type="SAM" id="SignalP"/>
    </source>
</evidence>
<feature type="domain" description="Rhamnogalacturonase A/B/Epimerase-like pectate lyase" evidence="2">
    <location>
        <begin position="439"/>
        <end position="497"/>
    </location>
</feature>
<dbReference type="InterPro" id="IPR039279">
    <property type="entry name" value="QRT3-like"/>
</dbReference>
<keyword evidence="1" id="KW-0732">Signal</keyword>
<name>A0A284R7P9_ARMOS</name>
<dbReference type="SUPFAM" id="SSF51126">
    <property type="entry name" value="Pectin lyase-like"/>
    <property type="match status" value="2"/>
</dbReference>
<organism evidence="3 4">
    <name type="scientific">Armillaria ostoyae</name>
    <name type="common">Armillaria root rot fungus</name>
    <dbReference type="NCBI Taxonomy" id="47428"/>
    <lineage>
        <taxon>Eukaryota</taxon>
        <taxon>Fungi</taxon>
        <taxon>Dikarya</taxon>
        <taxon>Basidiomycota</taxon>
        <taxon>Agaricomycotina</taxon>
        <taxon>Agaricomycetes</taxon>
        <taxon>Agaricomycetidae</taxon>
        <taxon>Agaricales</taxon>
        <taxon>Marasmiineae</taxon>
        <taxon>Physalacriaceae</taxon>
        <taxon>Armillaria</taxon>
    </lineage>
</organism>
<reference evidence="4" key="1">
    <citation type="journal article" date="2017" name="Nat. Ecol. Evol.">
        <title>Genome expansion and lineage-specific genetic innovations in the forest pathogenic fungi Armillaria.</title>
        <authorList>
            <person name="Sipos G."/>
            <person name="Prasanna A.N."/>
            <person name="Walter M.C."/>
            <person name="O'Connor E."/>
            <person name="Balint B."/>
            <person name="Krizsan K."/>
            <person name="Kiss B."/>
            <person name="Hess J."/>
            <person name="Varga T."/>
            <person name="Slot J."/>
            <person name="Riley R."/>
            <person name="Boka B."/>
            <person name="Rigling D."/>
            <person name="Barry K."/>
            <person name="Lee J."/>
            <person name="Mihaltcheva S."/>
            <person name="LaButti K."/>
            <person name="Lipzen A."/>
            <person name="Waldron R."/>
            <person name="Moloney N.M."/>
            <person name="Sperisen C."/>
            <person name="Kredics L."/>
            <person name="Vagvoelgyi C."/>
            <person name="Patrignani A."/>
            <person name="Fitzpatrick D."/>
            <person name="Nagy I."/>
            <person name="Doyle S."/>
            <person name="Anderson J.B."/>
            <person name="Grigoriev I.V."/>
            <person name="Gueldener U."/>
            <person name="Muensterkoetter M."/>
            <person name="Nagy L.G."/>
        </authorList>
    </citation>
    <scope>NUCLEOTIDE SEQUENCE [LARGE SCALE GENOMIC DNA]</scope>
    <source>
        <strain evidence="4">C18/9</strain>
    </source>
</reference>
<dbReference type="Proteomes" id="UP000219338">
    <property type="component" value="Unassembled WGS sequence"/>
</dbReference>
<feature type="domain" description="Rhamnogalacturonase A/B/Epimerase-like pectate lyase" evidence="2">
    <location>
        <begin position="61"/>
        <end position="307"/>
    </location>
</feature>
<feature type="chain" id="PRO_5012108685" evidence="1">
    <location>
        <begin position="28"/>
        <end position="813"/>
    </location>
</feature>
<dbReference type="CDD" id="cd23668">
    <property type="entry name" value="GH55_beta13glucanase-like"/>
    <property type="match status" value="1"/>
</dbReference>
<sequence length="813" mass="87017">MFSLSIPGLVLALLFAALSVTPSKSIAIPDDSSNSEPFWLEVIKHQGTSPFNPDPGSYQVFRNVKDFGAVGDGQHDDTEAIKHSQAISQGNRCGEGECNSSTTTRAVVYFPAGTYLVSNSIIAYYGTQLIGDAKNPPTLLAAESFNDLAVIDADPYPPVHWYASTNNFLRSVRNFVIDVTRVPAEKSQGTGIHWQVAQATSLFNIKFVMSSAPNTAHQGFSTGSGWRMEGMFSLHRLLGRLLTSMISGGLISDLEFNGGKYGMWVGNQQFTVRNVVFNGVNTAVFASWNWGWTFQGVTINNCQVGFDITTGGAATNTQTVEAEAIIDATINQTEIFVRTSAASNGTLDGSLVLQNIQLTNVPVAVGTGDGAIVLPGNDLGTETIRSWAQGNVYTGSNPEGTFIQGNIDVPAIPATLLDRGGKVVGRVHPQYENIPVSGFVSVKDHNATGDGRTDDTQAIQSALNAHCNNKVIFFDAGVYIITTTLTIPAGCRLVGEAWSEISGTGGYFEDVENPEVMVRVGEAGSRGSVEITDIIFSTIGPGKIFIDCKGVTRLIVLAPGAIVLEWNVRGHDNNLAGPGMWDSHIILGGYEGSGMDSAHCPVGSEDISCAPAFLGLHLTSEATAYLEGTWVWLADHDLDGDGETQTTLFSGRGILSESRGPVWMVGTAEHHSLYQYSLVNAGDHYMGLIQTETPYYQPAPPAPGPFGVHDGYNDPVFDSNTTSAWALRIESSHDIFIFGAALYSFYNNYSQSCLTTTTCQPQIVDISSDSEVYISSLSTVGATYQVSVDQTPVVDYGGNANGFAQTVTYWSSN</sequence>
<evidence type="ECO:0000313" key="3">
    <source>
        <dbReference type="EMBL" id="SJL04751.1"/>
    </source>
</evidence>
<protein>
    <submittedName>
        <fullName evidence="3">Related to glucan 1,3-beta-glucosidase</fullName>
    </submittedName>
</protein>
<evidence type="ECO:0000259" key="2">
    <source>
        <dbReference type="Pfam" id="PF12708"/>
    </source>
</evidence>
<dbReference type="OrthoDB" id="1046782at2759"/>
<dbReference type="OMA" id="HAVEHNV"/>
<dbReference type="InterPro" id="IPR012334">
    <property type="entry name" value="Pectin_lyas_fold"/>
</dbReference>
<feature type="signal peptide" evidence="1">
    <location>
        <begin position="1"/>
        <end position="27"/>
    </location>
</feature>
<gene>
    <name evidence="3" type="ORF">ARMOST_08121</name>
</gene>
<dbReference type="PANTHER" id="PTHR33928:SF2">
    <property type="entry name" value="PECTATE LYASE SUPERFAMILY PROTEIN DOMAIN-CONTAINING PROTEIN-RELATED"/>
    <property type="match status" value="1"/>
</dbReference>
<dbReference type="PANTHER" id="PTHR33928">
    <property type="entry name" value="POLYGALACTURONASE QRT3"/>
    <property type="match status" value="1"/>
</dbReference>
<dbReference type="GO" id="GO:0004650">
    <property type="term" value="F:polygalacturonase activity"/>
    <property type="evidence" value="ECO:0007669"/>
    <property type="project" value="InterPro"/>
</dbReference>
<keyword evidence="4" id="KW-1185">Reference proteome</keyword>
<dbReference type="STRING" id="47428.A0A284R7P9"/>
<dbReference type="InterPro" id="IPR011050">
    <property type="entry name" value="Pectin_lyase_fold/virulence"/>
</dbReference>
<dbReference type="Pfam" id="PF12708">
    <property type="entry name" value="Pect-lyase_RHGA_epim"/>
    <property type="match status" value="2"/>
</dbReference>
<dbReference type="EMBL" id="FUEG01000005">
    <property type="protein sequence ID" value="SJL04751.1"/>
    <property type="molecule type" value="Genomic_DNA"/>
</dbReference>
<accession>A0A284R7P9</accession>
<dbReference type="InterPro" id="IPR024535">
    <property type="entry name" value="RHGA/B-epi-like_pectate_lyase"/>
</dbReference>
<evidence type="ECO:0000313" key="4">
    <source>
        <dbReference type="Proteomes" id="UP000219338"/>
    </source>
</evidence>
<dbReference type="Gene3D" id="2.160.20.10">
    <property type="entry name" value="Single-stranded right-handed beta-helix, Pectin lyase-like"/>
    <property type="match status" value="2"/>
</dbReference>
<dbReference type="AlphaFoldDB" id="A0A284R7P9"/>
<proteinExistence type="predicted"/>